<protein>
    <recommendedName>
        <fullName evidence="1">Calcineurin-like phosphoesterase domain-containing protein</fullName>
    </recommendedName>
</protein>
<dbReference type="Pfam" id="PF00149">
    <property type="entry name" value="Metallophos"/>
    <property type="match status" value="1"/>
</dbReference>
<dbReference type="AlphaFoldDB" id="A0A7S3B7S0"/>
<proteinExistence type="predicted"/>
<dbReference type="Gene3D" id="3.60.21.10">
    <property type="match status" value="1"/>
</dbReference>
<dbReference type="InterPro" id="IPR029052">
    <property type="entry name" value="Metallo-depent_PP-like"/>
</dbReference>
<dbReference type="GO" id="GO:0016787">
    <property type="term" value="F:hydrolase activity"/>
    <property type="evidence" value="ECO:0007669"/>
    <property type="project" value="InterPro"/>
</dbReference>
<dbReference type="SUPFAM" id="SSF56300">
    <property type="entry name" value="Metallo-dependent phosphatases"/>
    <property type="match status" value="1"/>
</dbReference>
<reference evidence="2" key="1">
    <citation type="submission" date="2021-01" db="EMBL/GenBank/DDBJ databases">
        <authorList>
            <person name="Corre E."/>
            <person name="Pelletier E."/>
            <person name="Niang G."/>
            <person name="Scheremetjew M."/>
            <person name="Finn R."/>
            <person name="Kale V."/>
            <person name="Holt S."/>
            <person name="Cochrane G."/>
            <person name="Meng A."/>
            <person name="Brown T."/>
            <person name="Cohen L."/>
        </authorList>
    </citation>
    <scope>NUCLEOTIDE SEQUENCE</scope>
    <source>
        <strain evidence="2">CCMP281</strain>
    </source>
</reference>
<dbReference type="PANTHER" id="PTHR12905:SF0">
    <property type="entry name" value="CALCINEURIN-LIKE PHOSPHOESTERASE DOMAIN-CONTAINING PROTEIN"/>
    <property type="match status" value="1"/>
</dbReference>
<dbReference type="CDD" id="cd07379">
    <property type="entry name" value="MPP_239FB"/>
    <property type="match status" value="1"/>
</dbReference>
<accession>A0A7S3B7S0</accession>
<dbReference type="InterPro" id="IPR051693">
    <property type="entry name" value="UPF0046_metallophosphoest"/>
</dbReference>
<dbReference type="InterPro" id="IPR004843">
    <property type="entry name" value="Calcineurin-like_PHP"/>
</dbReference>
<evidence type="ECO:0000259" key="1">
    <source>
        <dbReference type="Pfam" id="PF00149"/>
    </source>
</evidence>
<dbReference type="EMBL" id="HBHX01047821">
    <property type="protein sequence ID" value="CAE0127185.1"/>
    <property type="molecule type" value="Transcribed_RNA"/>
</dbReference>
<evidence type="ECO:0000313" key="2">
    <source>
        <dbReference type="EMBL" id="CAE0127185.1"/>
    </source>
</evidence>
<dbReference type="PANTHER" id="PTHR12905">
    <property type="entry name" value="METALLOPHOSPHOESTERASE"/>
    <property type="match status" value="1"/>
</dbReference>
<organism evidence="2">
    <name type="scientific">Haptolina ericina</name>
    <dbReference type="NCBI Taxonomy" id="156174"/>
    <lineage>
        <taxon>Eukaryota</taxon>
        <taxon>Haptista</taxon>
        <taxon>Haptophyta</taxon>
        <taxon>Prymnesiophyceae</taxon>
        <taxon>Prymnesiales</taxon>
        <taxon>Prymnesiaceae</taxon>
        <taxon>Haptolina</taxon>
    </lineage>
</organism>
<gene>
    <name evidence="2" type="ORF">HERI1096_LOCUS26480</name>
</gene>
<feature type="domain" description="Calcineurin-like phosphoesterase" evidence="1">
    <location>
        <begin position="21"/>
        <end position="212"/>
    </location>
</feature>
<name>A0A7S3B7S0_9EUKA</name>
<sequence>MSESAGHLNVRITVPVDVPALRLLCVSDTHDLHQDMPHDLPTADILVHAGDFTCQGRRDELQNFQSWIGRLLDEGVVKHAVVVAGNHERSLELSAKHPAVRSAQLAMKEELASRPSVTYLEDSACLLEGVRFYGSPWTTCTGESTWAFQKPDSSLSSIFSATPSDIHVLVTHQPPLGIGDHGGDARRCGSASLLQAVEAAQPLLHVFGHIHAGHGVYRSHATTFVNAAVCDDDYKPVQKPVLVEFVHSGVGDAPEST</sequence>